<evidence type="ECO:0000256" key="4">
    <source>
        <dbReference type="ARBA" id="ARBA00022729"/>
    </source>
</evidence>
<dbReference type="RefSeq" id="WP_229535938.1">
    <property type="nucleotide sequence ID" value="NZ_JAJHJB010000023.1"/>
</dbReference>
<dbReference type="PANTHER" id="PTHR35789:SF1">
    <property type="entry name" value="SPORE GERMINATION PROTEIN B3"/>
    <property type="match status" value="1"/>
</dbReference>
<evidence type="ECO:0000256" key="7">
    <source>
        <dbReference type="ARBA" id="ARBA00023288"/>
    </source>
</evidence>
<protein>
    <submittedName>
        <fullName evidence="11">Ger(X)C family spore germination protein</fullName>
    </submittedName>
</protein>
<reference evidence="11" key="1">
    <citation type="submission" date="2021-11" db="EMBL/GenBank/DDBJ databases">
        <title>Description of a new species Pelosinus isolated from the bottom sediments of Lake Baikal.</title>
        <authorList>
            <person name="Zakharyuk A."/>
        </authorList>
    </citation>
    <scope>NUCLEOTIDE SEQUENCE</scope>
    <source>
        <strain evidence="11">Bkl1</strain>
    </source>
</reference>
<evidence type="ECO:0000256" key="1">
    <source>
        <dbReference type="ARBA" id="ARBA00004635"/>
    </source>
</evidence>
<dbReference type="InterPro" id="IPR038501">
    <property type="entry name" value="Spore_GerAC_C_sf"/>
</dbReference>
<comment type="similarity">
    <text evidence="2">Belongs to the GerABKC lipoprotein family.</text>
</comment>
<dbReference type="Pfam" id="PF05504">
    <property type="entry name" value="Spore_GerAC"/>
    <property type="match status" value="1"/>
</dbReference>
<dbReference type="Proteomes" id="UP001165492">
    <property type="component" value="Unassembled WGS sequence"/>
</dbReference>
<keyword evidence="3" id="KW-0309">Germination</keyword>
<evidence type="ECO:0000313" key="11">
    <source>
        <dbReference type="EMBL" id="MCC5466854.1"/>
    </source>
</evidence>
<proteinExistence type="inferred from homology"/>
<accession>A0ABS8HXY6</accession>
<evidence type="ECO:0000256" key="5">
    <source>
        <dbReference type="ARBA" id="ARBA00023136"/>
    </source>
</evidence>
<keyword evidence="5" id="KW-0472">Membrane</keyword>
<dbReference type="Pfam" id="PF25198">
    <property type="entry name" value="Spore_GerAC_N"/>
    <property type="match status" value="1"/>
</dbReference>
<dbReference type="InterPro" id="IPR008844">
    <property type="entry name" value="Spore_GerAC-like"/>
</dbReference>
<evidence type="ECO:0000259" key="9">
    <source>
        <dbReference type="Pfam" id="PF05504"/>
    </source>
</evidence>
<comment type="caution">
    <text evidence="11">The sequence shown here is derived from an EMBL/GenBank/DDBJ whole genome shotgun (WGS) entry which is preliminary data.</text>
</comment>
<dbReference type="Gene3D" id="3.30.300.210">
    <property type="entry name" value="Nutrient germinant receptor protein C, domain 3"/>
    <property type="match status" value="1"/>
</dbReference>
<gene>
    <name evidence="11" type="ORF">LMF89_16020</name>
</gene>
<dbReference type="PROSITE" id="PS51257">
    <property type="entry name" value="PROKAR_LIPOPROTEIN"/>
    <property type="match status" value="1"/>
</dbReference>
<evidence type="ECO:0000256" key="3">
    <source>
        <dbReference type="ARBA" id="ARBA00022544"/>
    </source>
</evidence>
<evidence type="ECO:0000259" key="10">
    <source>
        <dbReference type="Pfam" id="PF25198"/>
    </source>
</evidence>
<feature type="chain" id="PRO_5045207293" evidence="8">
    <location>
        <begin position="21"/>
        <end position="391"/>
    </location>
</feature>
<organism evidence="11 12">
    <name type="scientific">Pelosinus baikalensis</name>
    <dbReference type="NCBI Taxonomy" id="2892015"/>
    <lineage>
        <taxon>Bacteria</taxon>
        <taxon>Bacillati</taxon>
        <taxon>Bacillota</taxon>
        <taxon>Negativicutes</taxon>
        <taxon>Selenomonadales</taxon>
        <taxon>Sporomusaceae</taxon>
        <taxon>Pelosinus</taxon>
    </lineage>
</organism>
<feature type="domain" description="Spore germination protein N-terminal" evidence="10">
    <location>
        <begin position="24"/>
        <end position="209"/>
    </location>
</feature>
<feature type="domain" description="Spore germination GerAC-like C-terminal" evidence="9">
    <location>
        <begin position="218"/>
        <end position="388"/>
    </location>
</feature>
<evidence type="ECO:0000256" key="6">
    <source>
        <dbReference type="ARBA" id="ARBA00023139"/>
    </source>
</evidence>
<keyword evidence="12" id="KW-1185">Reference proteome</keyword>
<name>A0ABS8HXY6_9FIRM</name>
<sequence length="391" mass="44264">MAKKKWISCLLIICTCIVTAGCWDMRELQDRNFVLAVAIDKADEVKEVETFVQPHGTKRYRVSLQILKFASGGEQGEETKTFIKSNTGESIFEMVRDMLGQSSKSLWFEHIQVIVISDAVLKEVGLSEILDFFKRDAEMRSRIKIYVTSGKAQSIIEFTPPSKEPGGVYLANIIRLHNKNIHVAGARTDLGYTIQYFDNNSNVLLPRIEMADKVVKLSGSAVFNKDKFIGYADEYAVAGLKIMLGSEKSAVVTIDSPKTPGHQVIFELFRHDTKLTLHVENGVIYYTVDITMYGNVGELQGDISLNDTLDPEYLRILEVAFAEEIKRNIYYAEKVFKKDMKVDPVGSFASKLKVHEPNTWEQVEDQWDELYPTIPLYVSVNVTIRNIGSHK</sequence>
<dbReference type="PANTHER" id="PTHR35789">
    <property type="entry name" value="SPORE GERMINATION PROTEIN B3"/>
    <property type="match status" value="1"/>
</dbReference>
<evidence type="ECO:0000256" key="8">
    <source>
        <dbReference type="SAM" id="SignalP"/>
    </source>
</evidence>
<keyword evidence="4 8" id="KW-0732">Signal</keyword>
<feature type="signal peptide" evidence="8">
    <location>
        <begin position="1"/>
        <end position="20"/>
    </location>
</feature>
<comment type="subcellular location">
    <subcellularLocation>
        <location evidence="1">Membrane</location>
        <topology evidence="1">Lipid-anchor</topology>
    </subcellularLocation>
</comment>
<dbReference type="InterPro" id="IPR057336">
    <property type="entry name" value="GerAC_N"/>
</dbReference>
<evidence type="ECO:0000313" key="12">
    <source>
        <dbReference type="Proteomes" id="UP001165492"/>
    </source>
</evidence>
<dbReference type="NCBIfam" id="TIGR02887">
    <property type="entry name" value="spore_ger_x_C"/>
    <property type="match status" value="1"/>
</dbReference>
<evidence type="ECO:0000256" key="2">
    <source>
        <dbReference type="ARBA" id="ARBA00007886"/>
    </source>
</evidence>
<keyword evidence="6" id="KW-0564">Palmitate</keyword>
<dbReference type="InterPro" id="IPR046953">
    <property type="entry name" value="Spore_GerAC-like_C"/>
</dbReference>
<dbReference type="EMBL" id="JAJHJB010000023">
    <property type="protein sequence ID" value="MCC5466854.1"/>
    <property type="molecule type" value="Genomic_DNA"/>
</dbReference>
<keyword evidence="7" id="KW-0449">Lipoprotein</keyword>